<dbReference type="GO" id="GO:0015627">
    <property type="term" value="C:type II protein secretion system complex"/>
    <property type="evidence" value="ECO:0007669"/>
    <property type="project" value="InterPro"/>
</dbReference>
<evidence type="ECO:0000256" key="5">
    <source>
        <dbReference type="ARBA" id="ARBA00022481"/>
    </source>
</evidence>
<dbReference type="InterPro" id="IPR051621">
    <property type="entry name" value="T2SS_protein_J"/>
</dbReference>
<evidence type="ECO:0000256" key="6">
    <source>
        <dbReference type="ARBA" id="ARBA00022519"/>
    </source>
</evidence>
<keyword evidence="4" id="KW-1003">Cell membrane</keyword>
<keyword evidence="9 10" id="KW-0472">Membrane</keyword>
<dbReference type="NCBIfam" id="TIGR02532">
    <property type="entry name" value="IV_pilin_GFxxxE"/>
    <property type="match status" value="1"/>
</dbReference>
<feature type="transmembrane region" description="Helical" evidence="10">
    <location>
        <begin position="12"/>
        <end position="33"/>
    </location>
</feature>
<reference evidence="12" key="1">
    <citation type="journal article" date="2020" name="Int. J. Syst. Evol. Microbiol.">
        <title>Alteromonas alba sp. nov., a marine bacterium isolated from the seawater of the West Pacific Ocean.</title>
        <authorList>
            <person name="Sun C."/>
            <person name="Wu Y.-H."/>
            <person name="Xamxidin M."/>
            <person name="Cheng H."/>
            <person name="Xu X.-W."/>
        </authorList>
    </citation>
    <scope>NUCLEOTIDE SEQUENCE [LARGE SCALE GENOMIC DNA]</scope>
    <source>
        <strain evidence="12">190</strain>
    </source>
</reference>
<dbReference type="PANTHER" id="PTHR39583:SF2">
    <property type="entry name" value="TYPE II SECRETION SYSTEM PROTEIN J"/>
    <property type="match status" value="1"/>
</dbReference>
<evidence type="ECO:0000256" key="7">
    <source>
        <dbReference type="ARBA" id="ARBA00022692"/>
    </source>
</evidence>
<comment type="caution">
    <text evidence="11">The sequence shown here is derived from an EMBL/GenBank/DDBJ whole genome shotgun (WGS) entry which is preliminary data.</text>
</comment>
<dbReference type="EMBL" id="PVNP01000013">
    <property type="protein sequence ID" value="PRO75248.1"/>
    <property type="molecule type" value="Genomic_DNA"/>
</dbReference>
<keyword evidence="8 10" id="KW-1133">Transmembrane helix</keyword>
<accession>A0A2S9VFK1</accession>
<evidence type="ECO:0000256" key="3">
    <source>
        <dbReference type="ARBA" id="ARBA00021539"/>
    </source>
</evidence>
<sequence length="204" mass="22691">MRTRGFTLIEILIAMAIFAMLGLASTALLSTVIDSDEISSEKFARLQQLQRFMLIIERDVQQAMPRAVRMEGQQNSIVMRGGEETDDSDAGGLAFVRGGWHNPKLALPRSTLQGVAYRLRENKLERLNTVYVDSVLGTEPKVREILDNVTNFTVEFNTGGSETGEAAWHDNYIGETLPRGIRITITLADMGEIQRVFALTEQAS</sequence>
<evidence type="ECO:0000313" key="12">
    <source>
        <dbReference type="Proteomes" id="UP000238949"/>
    </source>
</evidence>
<dbReference type="InterPro" id="IPR010055">
    <property type="entry name" value="T2SS_protein-GspJ"/>
</dbReference>
<keyword evidence="5" id="KW-0488">Methylation</keyword>
<dbReference type="InterPro" id="IPR045584">
    <property type="entry name" value="Pilin-like"/>
</dbReference>
<dbReference type="OrthoDB" id="9794345at2"/>
<dbReference type="InterPro" id="IPR012902">
    <property type="entry name" value="N_methyl_site"/>
</dbReference>
<dbReference type="Pfam" id="PF11612">
    <property type="entry name" value="T2SSJ"/>
    <property type="match status" value="1"/>
</dbReference>
<evidence type="ECO:0000313" key="11">
    <source>
        <dbReference type="EMBL" id="PRO75248.1"/>
    </source>
</evidence>
<dbReference type="GO" id="GO:0015628">
    <property type="term" value="P:protein secretion by the type II secretion system"/>
    <property type="evidence" value="ECO:0007669"/>
    <property type="project" value="InterPro"/>
</dbReference>
<dbReference type="SUPFAM" id="SSF54523">
    <property type="entry name" value="Pili subunits"/>
    <property type="match status" value="1"/>
</dbReference>
<dbReference type="Pfam" id="PF07963">
    <property type="entry name" value="N_methyl"/>
    <property type="match status" value="1"/>
</dbReference>
<evidence type="ECO:0000256" key="1">
    <source>
        <dbReference type="ARBA" id="ARBA00004377"/>
    </source>
</evidence>
<evidence type="ECO:0000256" key="9">
    <source>
        <dbReference type="ARBA" id="ARBA00023136"/>
    </source>
</evidence>
<evidence type="ECO:0000256" key="10">
    <source>
        <dbReference type="SAM" id="Phobius"/>
    </source>
</evidence>
<dbReference type="Proteomes" id="UP000238949">
    <property type="component" value="Unassembled WGS sequence"/>
</dbReference>
<evidence type="ECO:0000256" key="2">
    <source>
        <dbReference type="ARBA" id="ARBA00011084"/>
    </source>
</evidence>
<dbReference type="PANTHER" id="PTHR39583">
    <property type="entry name" value="TYPE II SECRETION SYSTEM PROTEIN J-RELATED"/>
    <property type="match status" value="1"/>
</dbReference>
<comment type="similarity">
    <text evidence="2">Belongs to the GSP J family.</text>
</comment>
<organism evidence="11 12">
    <name type="scientific">Alteromonas alba</name>
    <dbReference type="NCBI Taxonomy" id="2079529"/>
    <lineage>
        <taxon>Bacteria</taxon>
        <taxon>Pseudomonadati</taxon>
        <taxon>Pseudomonadota</taxon>
        <taxon>Gammaproteobacteria</taxon>
        <taxon>Alteromonadales</taxon>
        <taxon>Alteromonadaceae</taxon>
        <taxon>Alteromonas/Salinimonas group</taxon>
        <taxon>Alteromonas</taxon>
    </lineage>
</organism>
<dbReference type="AlphaFoldDB" id="A0A2S9VFK1"/>
<evidence type="ECO:0000256" key="4">
    <source>
        <dbReference type="ARBA" id="ARBA00022475"/>
    </source>
</evidence>
<keyword evidence="7 10" id="KW-0812">Transmembrane</keyword>
<proteinExistence type="inferred from homology"/>
<dbReference type="GO" id="GO:0005886">
    <property type="term" value="C:plasma membrane"/>
    <property type="evidence" value="ECO:0007669"/>
    <property type="project" value="UniProtKB-SubCell"/>
</dbReference>
<dbReference type="PROSITE" id="PS00409">
    <property type="entry name" value="PROKAR_NTER_METHYL"/>
    <property type="match status" value="1"/>
</dbReference>
<evidence type="ECO:0000256" key="8">
    <source>
        <dbReference type="ARBA" id="ARBA00022989"/>
    </source>
</evidence>
<keyword evidence="12" id="KW-1185">Reference proteome</keyword>
<dbReference type="Gene3D" id="2.10.70.20">
    <property type="entry name" value="gspk-gspi-gspj complex like domains"/>
    <property type="match status" value="1"/>
</dbReference>
<dbReference type="Gene3D" id="3.10.610.10">
    <property type="entry name" value="GSPII I/J protein-like"/>
    <property type="match status" value="1"/>
</dbReference>
<keyword evidence="6" id="KW-0997">Cell inner membrane</keyword>
<gene>
    <name evidence="11" type="primary">gspJ</name>
    <name evidence="11" type="ORF">C6Y40_01810</name>
</gene>
<dbReference type="RefSeq" id="WP_105933055.1">
    <property type="nucleotide sequence ID" value="NZ_PVNP01000013.1"/>
</dbReference>
<name>A0A2S9VFK1_9ALTE</name>
<comment type="subcellular location">
    <subcellularLocation>
        <location evidence="1">Cell inner membrane</location>
        <topology evidence="1">Single-pass membrane protein</topology>
    </subcellularLocation>
</comment>
<protein>
    <recommendedName>
        <fullName evidence="3">Type II secretion system protein J</fullName>
    </recommendedName>
</protein>
<dbReference type="NCBIfam" id="TIGR01711">
    <property type="entry name" value="gspJ"/>
    <property type="match status" value="1"/>
</dbReference>